<keyword evidence="2" id="KW-0472">Membrane</keyword>
<comment type="caution">
    <text evidence="3">The sequence shown here is derived from an EMBL/GenBank/DDBJ whole genome shotgun (WGS) entry which is preliminary data.</text>
</comment>
<feature type="region of interest" description="Disordered" evidence="1">
    <location>
        <begin position="1"/>
        <end position="56"/>
    </location>
</feature>
<protein>
    <submittedName>
        <fullName evidence="3">Uncharacterized protein</fullName>
    </submittedName>
</protein>
<gene>
    <name evidence="3" type="ORF">BCR38DRAFT_485994</name>
</gene>
<evidence type="ECO:0000256" key="1">
    <source>
        <dbReference type="SAM" id="MobiDB-lite"/>
    </source>
</evidence>
<name>A0A1Y2DVG1_9PEZI</name>
<evidence type="ECO:0000313" key="4">
    <source>
        <dbReference type="Proteomes" id="UP000193689"/>
    </source>
</evidence>
<dbReference type="InParanoid" id="A0A1Y2DVG1"/>
<keyword evidence="2" id="KW-0812">Transmembrane</keyword>
<feature type="transmembrane region" description="Helical" evidence="2">
    <location>
        <begin position="175"/>
        <end position="192"/>
    </location>
</feature>
<organism evidence="3 4">
    <name type="scientific">Pseudomassariella vexata</name>
    <dbReference type="NCBI Taxonomy" id="1141098"/>
    <lineage>
        <taxon>Eukaryota</taxon>
        <taxon>Fungi</taxon>
        <taxon>Dikarya</taxon>
        <taxon>Ascomycota</taxon>
        <taxon>Pezizomycotina</taxon>
        <taxon>Sordariomycetes</taxon>
        <taxon>Xylariomycetidae</taxon>
        <taxon>Amphisphaeriales</taxon>
        <taxon>Pseudomassariaceae</taxon>
        <taxon>Pseudomassariella</taxon>
    </lineage>
</organism>
<proteinExistence type="predicted"/>
<keyword evidence="2" id="KW-1133">Transmembrane helix</keyword>
<evidence type="ECO:0000256" key="2">
    <source>
        <dbReference type="SAM" id="Phobius"/>
    </source>
</evidence>
<feature type="compositionally biased region" description="Polar residues" evidence="1">
    <location>
        <begin position="1"/>
        <end position="11"/>
    </location>
</feature>
<evidence type="ECO:0000313" key="3">
    <source>
        <dbReference type="EMBL" id="ORY63238.1"/>
    </source>
</evidence>
<dbReference type="EMBL" id="MCFJ01000008">
    <property type="protein sequence ID" value="ORY63238.1"/>
    <property type="molecule type" value="Genomic_DNA"/>
</dbReference>
<dbReference type="OrthoDB" id="5239396at2759"/>
<keyword evidence="4" id="KW-1185">Reference proteome</keyword>
<dbReference type="RefSeq" id="XP_040714895.1">
    <property type="nucleotide sequence ID" value="XM_040863971.1"/>
</dbReference>
<dbReference type="GeneID" id="63780183"/>
<accession>A0A1Y2DVG1</accession>
<dbReference type="Proteomes" id="UP000193689">
    <property type="component" value="Unassembled WGS sequence"/>
</dbReference>
<reference evidence="3 4" key="1">
    <citation type="submission" date="2016-07" db="EMBL/GenBank/DDBJ databases">
        <title>Pervasive Adenine N6-methylation of Active Genes in Fungi.</title>
        <authorList>
            <consortium name="DOE Joint Genome Institute"/>
            <person name="Mondo S.J."/>
            <person name="Dannebaum R.O."/>
            <person name="Kuo R.C."/>
            <person name="Labutti K."/>
            <person name="Haridas S."/>
            <person name="Kuo A."/>
            <person name="Salamov A."/>
            <person name="Ahrendt S.R."/>
            <person name="Lipzen A."/>
            <person name="Sullivan W."/>
            <person name="Andreopoulos W.B."/>
            <person name="Clum A."/>
            <person name="Lindquist E."/>
            <person name="Daum C."/>
            <person name="Ramamoorthy G.K."/>
            <person name="Gryganskyi A."/>
            <person name="Culley D."/>
            <person name="Magnuson J.K."/>
            <person name="James T.Y."/>
            <person name="O'Malley M.A."/>
            <person name="Stajich J.E."/>
            <person name="Spatafora J.W."/>
            <person name="Visel A."/>
            <person name="Grigoriev I.V."/>
        </authorList>
    </citation>
    <scope>NUCLEOTIDE SEQUENCE [LARGE SCALE GENOMIC DNA]</scope>
    <source>
        <strain evidence="3 4">CBS 129021</strain>
    </source>
</reference>
<sequence length="198" mass="21328">MSSPVSPSQEAYTPAIPSPLNPFSLETPAPRRHGRCASSRPRAVRKPGGPISPTQRLMRQKAAAAYVTQRNAVLDGPYPPFPASLSPPLGNQPDIASREGNIEEADIVDDGQHGCSRLGIVDENCHEMGLGIVMMDMEKQALVGSCEEFGTVPIYDSEHAYRPPRRSRILTKERVLVAAGILCVVGLLSAMRSRGTSL</sequence>
<dbReference type="AlphaFoldDB" id="A0A1Y2DVG1"/>